<evidence type="ECO:0000256" key="1">
    <source>
        <dbReference type="SAM" id="MobiDB-lite"/>
    </source>
</evidence>
<feature type="domain" description="Biotin-protein ligase N-terminal" evidence="2">
    <location>
        <begin position="52"/>
        <end position="96"/>
    </location>
</feature>
<accession>A0A7W8C2U3</accession>
<protein>
    <recommendedName>
        <fullName evidence="2">Biotin-protein ligase N-terminal domain-containing protein</fullName>
    </recommendedName>
</protein>
<gene>
    <name evidence="3" type="ORF">HNQ38_001494</name>
</gene>
<evidence type="ECO:0000259" key="2">
    <source>
        <dbReference type="Pfam" id="PF09825"/>
    </source>
</evidence>
<feature type="region of interest" description="Disordered" evidence="1">
    <location>
        <begin position="28"/>
        <end position="47"/>
    </location>
</feature>
<feature type="region of interest" description="Disordered" evidence="1">
    <location>
        <begin position="146"/>
        <end position="170"/>
    </location>
</feature>
<dbReference type="RefSeq" id="WP_425485987.1">
    <property type="nucleotide sequence ID" value="NZ_JACHGO010000004.1"/>
</dbReference>
<organism evidence="3 4">
    <name type="scientific">Desulfovibrio intestinalis</name>
    <dbReference type="NCBI Taxonomy" id="58621"/>
    <lineage>
        <taxon>Bacteria</taxon>
        <taxon>Pseudomonadati</taxon>
        <taxon>Thermodesulfobacteriota</taxon>
        <taxon>Desulfovibrionia</taxon>
        <taxon>Desulfovibrionales</taxon>
        <taxon>Desulfovibrionaceae</taxon>
        <taxon>Desulfovibrio</taxon>
    </lineage>
</organism>
<proteinExistence type="predicted"/>
<dbReference type="InterPro" id="IPR029062">
    <property type="entry name" value="Class_I_gatase-like"/>
</dbReference>
<feature type="compositionally biased region" description="Low complexity" evidence="1">
    <location>
        <begin position="161"/>
        <end position="170"/>
    </location>
</feature>
<dbReference type="AlphaFoldDB" id="A0A7W8C2U3"/>
<sequence>MAWRAVRAMGLPCRLVKGQEIAQGVLLGKPPRSQASGQSQRVAPADKNSGGRAALLLVPGGNARLKAAGLGDAGRDAVRQWMEAGGNYLGFCGGAGLALSHAAPQEGLGICPWSRAAYPERLHHLISGHTRVRLLKGDEFSFCPQERAESSTTTNAPAADSASSPCGCSARAAASSPGGASAAEAAPAFVPASETTPRAALASTSAPASGTKSAPALEKSSACPSQRQNQPSMDPPHAPSLPVWWPGRFAAEENPQVRVLAAYDAPDADFWLADLPLQSIPPHIFEQWQSLYGVNLSADFLKGQPLVVSGEYGQGRYVLSYSHLETPHSPDANLWLAQLLQQLTGLEPSRADVPLWQLRHPCHAWPEGSRSAALLDALRHMRGLLDLAVEHHLFFGRTHWLWGWRTGLPGAACNNLHAALCTAASLAPSPAALAYWQEVEPHFSKLADLFAAGAEGYFLACRLAETLHPTLPDAVDRHGLDHQRQALFGHPMSGGGLMEELLDITEELIFLSQDATPCDLQ</sequence>
<evidence type="ECO:0000313" key="4">
    <source>
        <dbReference type="Proteomes" id="UP000539075"/>
    </source>
</evidence>
<dbReference type="Pfam" id="PF09825">
    <property type="entry name" value="BPL_N"/>
    <property type="match status" value="1"/>
</dbReference>
<name>A0A7W8C2U3_9BACT</name>
<evidence type="ECO:0000313" key="3">
    <source>
        <dbReference type="EMBL" id="MBB5143397.1"/>
    </source>
</evidence>
<comment type="caution">
    <text evidence="3">The sequence shown here is derived from an EMBL/GenBank/DDBJ whole genome shotgun (WGS) entry which is preliminary data.</text>
</comment>
<feature type="compositionally biased region" description="Polar residues" evidence="1">
    <location>
        <begin position="202"/>
        <end position="212"/>
    </location>
</feature>
<dbReference type="Proteomes" id="UP000539075">
    <property type="component" value="Unassembled WGS sequence"/>
</dbReference>
<dbReference type="InterPro" id="IPR019197">
    <property type="entry name" value="Biotin-prot_ligase_N"/>
</dbReference>
<feature type="region of interest" description="Disordered" evidence="1">
    <location>
        <begin position="196"/>
        <end position="239"/>
    </location>
</feature>
<keyword evidence="4" id="KW-1185">Reference proteome</keyword>
<feature type="compositionally biased region" description="Polar residues" evidence="1">
    <location>
        <begin position="222"/>
        <end position="232"/>
    </location>
</feature>
<reference evidence="3 4" key="1">
    <citation type="submission" date="2020-08" db="EMBL/GenBank/DDBJ databases">
        <title>Genomic Encyclopedia of Type Strains, Phase IV (KMG-IV): sequencing the most valuable type-strain genomes for metagenomic binning, comparative biology and taxonomic classification.</title>
        <authorList>
            <person name="Goeker M."/>
        </authorList>
    </citation>
    <scope>NUCLEOTIDE SEQUENCE [LARGE SCALE GENOMIC DNA]</scope>
    <source>
        <strain evidence="3 4">DSM 11275</strain>
    </source>
</reference>
<dbReference type="EMBL" id="JACHGO010000004">
    <property type="protein sequence ID" value="MBB5143397.1"/>
    <property type="molecule type" value="Genomic_DNA"/>
</dbReference>
<dbReference type="SUPFAM" id="SSF52317">
    <property type="entry name" value="Class I glutamine amidotransferase-like"/>
    <property type="match status" value="1"/>
</dbReference>